<accession>A0A6J7EL42</accession>
<gene>
    <name evidence="10" type="ORF">UFOPK3164_00802</name>
    <name evidence="11" type="ORF">UFOPK3427_01844</name>
    <name evidence="12" type="ORF">UFOPK4112_01394</name>
</gene>
<dbReference type="AlphaFoldDB" id="A0A6J7EL42"/>
<sequence>MSDRSSSDKEKLEPAVVRAGIVVVLGTIMAILDTTIVAVALDTLSKDFNVSIATIQWVTTGYLLALAVVIPVTGWAIHRLGAKPLYILSLVLFLLGSALCGCAWSATSLIVFRILQGIGGGMLLPVGQTIMARTTGPQRMGKVMGIIGVPTLLGPILGPVIGGAIITNVSWRWIFFVNIPIGIVALVLAIKFLKSSERDKDHRFDLVGFLCLSPGLALIVYGLSEVGNQGGFSDAKVQWSLSIGVILTVLFVWRSLRAPEPLMDMRLFKNRTFSISSICIFLTGMTLYGTMFLLPLYYQIVRGDSPWIAGLMMAPQGIGAALVMRWSGTIADRRGARAVVPFGMALLALGTLVYTQVSATSNYTVLGCALFVRGIGLGFGMMPVFAASYRELSHEAVPRATTAMNILRQVGGSLGVAIFAVVLQSQITSNVPGATSGLGSIMGTHLPPSELEKIATSFATSFWWSFGVCALAILPALFLPKAVSPEKEVLQVRAATT</sequence>
<reference evidence="11" key="1">
    <citation type="submission" date="2020-05" db="EMBL/GenBank/DDBJ databases">
        <authorList>
            <person name="Chiriac C."/>
            <person name="Salcher M."/>
            <person name="Ghai R."/>
            <person name="Kavagutti S V."/>
        </authorList>
    </citation>
    <scope>NUCLEOTIDE SEQUENCE</scope>
</reference>
<feature type="transmembrane region" description="Helical" evidence="8">
    <location>
        <begin position="363"/>
        <end position="385"/>
    </location>
</feature>
<proteinExistence type="inferred from homology"/>
<evidence type="ECO:0000313" key="11">
    <source>
        <dbReference type="EMBL" id="CAB4884117.1"/>
    </source>
</evidence>
<feature type="transmembrane region" description="Helical" evidence="8">
    <location>
        <begin position="85"/>
        <end position="106"/>
    </location>
</feature>
<protein>
    <submittedName>
        <fullName evidence="11">Unannotated protein</fullName>
    </submittedName>
</protein>
<feature type="transmembrane region" description="Helical" evidence="8">
    <location>
        <begin position="21"/>
        <end position="41"/>
    </location>
</feature>
<organism evidence="11">
    <name type="scientific">freshwater metagenome</name>
    <dbReference type="NCBI Taxonomy" id="449393"/>
    <lineage>
        <taxon>unclassified sequences</taxon>
        <taxon>metagenomes</taxon>
        <taxon>ecological metagenomes</taxon>
    </lineage>
</organism>
<dbReference type="GO" id="GO:0022857">
    <property type="term" value="F:transmembrane transporter activity"/>
    <property type="evidence" value="ECO:0007669"/>
    <property type="project" value="InterPro"/>
</dbReference>
<evidence type="ECO:0000259" key="9">
    <source>
        <dbReference type="PROSITE" id="PS50850"/>
    </source>
</evidence>
<feature type="transmembrane region" description="Helical" evidence="8">
    <location>
        <begin position="112"/>
        <end position="131"/>
    </location>
</feature>
<evidence type="ECO:0000256" key="8">
    <source>
        <dbReference type="SAM" id="Phobius"/>
    </source>
</evidence>
<feature type="transmembrane region" description="Helical" evidence="8">
    <location>
        <begin position="461"/>
        <end position="479"/>
    </location>
</feature>
<dbReference type="InterPro" id="IPR036259">
    <property type="entry name" value="MFS_trans_sf"/>
</dbReference>
<dbReference type="PROSITE" id="PS50850">
    <property type="entry name" value="MFS"/>
    <property type="match status" value="1"/>
</dbReference>
<comment type="similarity">
    <text evidence="2">Belongs to the major facilitator superfamily. EmrB family.</text>
</comment>
<evidence type="ECO:0000256" key="2">
    <source>
        <dbReference type="ARBA" id="ARBA00008537"/>
    </source>
</evidence>
<dbReference type="InterPro" id="IPR020846">
    <property type="entry name" value="MFS_dom"/>
</dbReference>
<feature type="transmembrane region" description="Helical" evidence="8">
    <location>
        <begin position="236"/>
        <end position="253"/>
    </location>
</feature>
<evidence type="ECO:0000256" key="6">
    <source>
        <dbReference type="ARBA" id="ARBA00022989"/>
    </source>
</evidence>
<feature type="transmembrane region" description="Helical" evidence="8">
    <location>
        <begin position="143"/>
        <end position="167"/>
    </location>
</feature>
<keyword evidence="4" id="KW-1003">Cell membrane</keyword>
<evidence type="ECO:0000256" key="3">
    <source>
        <dbReference type="ARBA" id="ARBA00022448"/>
    </source>
</evidence>
<feature type="transmembrane region" description="Helical" evidence="8">
    <location>
        <begin position="173"/>
        <end position="192"/>
    </location>
</feature>
<dbReference type="InterPro" id="IPR011701">
    <property type="entry name" value="MFS"/>
</dbReference>
<dbReference type="PANTHER" id="PTHR42718:SF9">
    <property type="entry name" value="MAJOR FACILITATOR SUPERFAMILY MULTIDRUG TRANSPORTER MFSC"/>
    <property type="match status" value="1"/>
</dbReference>
<feature type="transmembrane region" description="Helical" evidence="8">
    <location>
        <begin position="306"/>
        <end position="326"/>
    </location>
</feature>
<keyword evidence="7 8" id="KW-0472">Membrane</keyword>
<dbReference type="EMBL" id="CAFBLT010000004">
    <property type="protein sequence ID" value="CAB4884117.1"/>
    <property type="molecule type" value="Genomic_DNA"/>
</dbReference>
<keyword evidence="6 8" id="KW-1133">Transmembrane helix</keyword>
<evidence type="ECO:0000256" key="4">
    <source>
        <dbReference type="ARBA" id="ARBA00022475"/>
    </source>
</evidence>
<dbReference type="Pfam" id="PF07690">
    <property type="entry name" value="MFS_1"/>
    <property type="match status" value="1"/>
</dbReference>
<evidence type="ECO:0000313" key="12">
    <source>
        <dbReference type="EMBL" id="CAB5028327.1"/>
    </source>
</evidence>
<dbReference type="InterPro" id="IPR004638">
    <property type="entry name" value="EmrB-like"/>
</dbReference>
<keyword evidence="5 8" id="KW-0812">Transmembrane</keyword>
<dbReference type="Gene3D" id="1.20.1250.20">
    <property type="entry name" value="MFS general substrate transporter like domains"/>
    <property type="match status" value="1"/>
</dbReference>
<evidence type="ECO:0000313" key="10">
    <source>
        <dbReference type="EMBL" id="CAB4826549.1"/>
    </source>
</evidence>
<feature type="transmembrane region" description="Helical" evidence="8">
    <location>
        <begin position="338"/>
        <end position="357"/>
    </location>
</feature>
<keyword evidence="3" id="KW-0813">Transport</keyword>
<dbReference type="GO" id="GO:0005886">
    <property type="term" value="C:plasma membrane"/>
    <property type="evidence" value="ECO:0007669"/>
    <property type="project" value="UniProtKB-SubCell"/>
</dbReference>
<dbReference type="NCBIfam" id="TIGR00711">
    <property type="entry name" value="efflux_EmrB"/>
    <property type="match status" value="1"/>
</dbReference>
<feature type="transmembrane region" description="Helical" evidence="8">
    <location>
        <begin position="61"/>
        <end position="78"/>
    </location>
</feature>
<evidence type="ECO:0000256" key="5">
    <source>
        <dbReference type="ARBA" id="ARBA00022692"/>
    </source>
</evidence>
<comment type="subcellular location">
    <subcellularLocation>
        <location evidence="1">Cell membrane</location>
        <topology evidence="1">Multi-pass membrane protein</topology>
    </subcellularLocation>
</comment>
<evidence type="ECO:0000256" key="7">
    <source>
        <dbReference type="ARBA" id="ARBA00023136"/>
    </source>
</evidence>
<dbReference type="EMBL" id="CAFABE010000030">
    <property type="protein sequence ID" value="CAB4826549.1"/>
    <property type="molecule type" value="Genomic_DNA"/>
</dbReference>
<dbReference type="SUPFAM" id="SSF103473">
    <property type="entry name" value="MFS general substrate transporter"/>
    <property type="match status" value="1"/>
</dbReference>
<feature type="domain" description="Major facilitator superfamily (MFS) profile" evidence="9">
    <location>
        <begin position="19"/>
        <end position="484"/>
    </location>
</feature>
<evidence type="ECO:0000256" key="1">
    <source>
        <dbReference type="ARBA" id="ARBA00004651"/>
    </source>
</evidence>
<feature type="transmembrane region" description="Helical" evidence="8">
    <location>
        <begin position="204"/>
        <end position="224"/>
    </location>
</feature>
<dbReference type="EMBL" id="CAFBPM010000015">
    <property type="protein sequence ID" value="CAB5028327.1"/>
    <property type="molecule type" value="Genomic_DNA"/>
</dbReference>
<dbReference type="CDD" id="cd17503">
    <property type="entry name" value="MFS_LmrB_MDR_like"/>
    <property type="match status" value="1"/>
</dbReference>
<feature type="transmembrane region" description="Helical" evidence="8">
    <location>
        <begin position="406"/>
        <end position="427"/>
    </location>
</feature>
<feature type="transmembrane region" description="Helical" evidence="8">
    <location>
        <begin position="273"/>
        <end position="294"/>
    </location>
</feature>
<dbReference type="PANTHER" id="PTHR42718">
    <property type="entry name" value="MAJOR FACILITATOR SUPERFAMILY MULTIDRUG TRANSPORTER MFSC"/>
    <property type="match status" value="1"/>
</dbReference>
<name>A0A6J7EL42_9ZZZZ</name>
<dbReference type="Gene3D" id="1.20.1720.10">
    <property type="entry name" value="Multidrug resistance protein D"/>
    <property type="match status" value="1"/>
</dbReference>